<dbReference type="FunFam" id="1.10.287.130:FF:000002">
    <property type="entry name" value="Two-component osmosensing histidine kinase"/>
    <property type="match status" value="1"/>
</dbReference>
<dbReference type="SUPFAM" id="SSF55874">
    <property type="entry name" value="ATPase domain of HSP90 chaperone/DNA topoisomerase II/histidine kinase"/>
    <property type="match status" value="1"/>
</dbReference>
<evidence type="ECO:0000256" key="6">
    <source>
        <dbReference type="ARBA" id="ARBA00022741"/>
    </source>
</evidence>
<comment type="similarity">
    <text evidence="2">In the N-terminal section; belongs to the phytochrome family.</text>
</comment>
<dbReference type="GO" id="GO:0005524">
    <property type="term" value="F:ATP binding"/>
    <property type="evidence" value="ECO:0007669"/>
    <property type="project" value="UniProtKB-KW"/>
</dbReference>
<evidence type="ECO:0000256" key="3">
    <source>
        <dbReference type="ARBA" id="ARBA00012438"/>
    </source>
</evidence>
<organism evidence="18 19">
    <name type="scientific">Paenibacillus nasutitermitis</name>
    <dbReference type="NCBI Taxonomy" id="1652958"/>
    <lineage>
        <taxon>Bacteria</taxon>
        <taxon>Bacillati</taxon>
        <taxon>Bacillota</taxon>
        <taxon>Bacilli</taxon>
        <taxon>Bacillales</taxon>
        <taxon>Paenibacillaceae</taxon>
        <taxon>Paenibacillus</taxon>
    </lineage>
</organism>
<dbReference type="InterPro" id="IPR036097">
    <property type="entry name" value="HisK_dim/P_sf"/>
</dbReference>
<evidence type="ECO:0000256" key="9">
    <source>
        <dbReference type="ARBA" id="ARBA00023012"/>
    </source>
</evidence>
<dbReference type="InterPro" id="IPR001789">
    <property type="entry name" value="Sig_transdc_resp-reg_receiver"/>
</dbReference>
<dbReference type="SUPFAM" id="SSF52172">
    <property type="entry name" value="CheY-like"/>
    <property type="match status" value="1"/>
</dbReference>
<dbReference type="InterPro" id="IPR000700">
    <property type="entry name" value="PAS-assoc_C"/>
</dbReference>
<evidence type="ECO:0000256" key="8">
    <source>
        <dbReference type="ARBA" id="ARBA00022840"/>
    </source>
</evidence>
<dbReference type="EC" id="2.7.13.3" evidence="3"/>
<feature type="domain" description="PAC" evidence="17">
    <location>
        <begin position="321"/>
        <end position="373"/>
    </location>
</feature>
<feature type="domain" description="PAS" evidence="16">
    <location>
        <begin position="136"/>
        <end position="195"/>
    </location>
</feature>
<dbReference type="NCBIfam" id="TIGR00229">
    <property type="entry name" value="sensory_box"/>
    <property type="match status" value="3"/>
</dbReference>
<keyword evidence="19" id="KW-1185">Reference proteome</keyword>
<reference evidence="18" key="2">
    <citation type="submission" date="2020-09" db="EMBL/GenBank/DDBJ databases">
        <authorList>
            <person name="Sun Q."/>
            <person name="Zhou Y."/>
        </authorList>
    </citation>
    <scope>NUCLEOTIDE SEQUENCE</scope>
    <source>
        <strain evidence="18">CGMCC 1.15178</strain>
    </source>
</reference>
<dbReference type="Gene3D" id="1.10.287.130">
    <property type="match status" value="1"/>
</dbReference>
<dbReference type="SMART" id="SM00388">
    <property type="entry name" value="HisKA"/>
    <property type="match status" value="1"/>
</dbReference>
<dbReference type="EMBL" id="BMHP01000003">
    <property type="protein sequence ID" value="GGD80522.1"/>
    <property type="molecule type" value="Genomic_DNA"/>
</dbReference>
<dbReference type="InterPro" id="IPR001610">
    <property type="entry name" value="PAC"/>
</dbReference>
<feature type="domain" description="PAC" evidence="17">
    <location>
        <begin position="204"/>
        <end position="256"/>
    </location>
</feature>
<sequence length="881" mass="99659">MQNRQVDHYASFEQIYTYAPIGMAIMSVDGVWLKVNPAFCRMLDYTEHDLTALSSQDMTPSAYHQAEKEGIRSLLNGDFPVYELDKPYYRRDGSTVFVSLHLTLVAGHNDHSPSYILCHVQDISRREAAERRLEEIEEVYTLISEHALDIISYSAPDGIIRYCSPSVRELLGYEPEDIVGKNNLDLYHPQDLEKIMTNSSADNALFTYRVLHKDGHYIWLETTTKIIRDEQGQILKILGIGRDITERKKNEDKLAEAQRIAALGSWDWDVVNNEVTMTDQVWRILNLEPGKFPDDRLALIHPDDREHFTNQMMEGKKKEYFRTDFRNLQPDGSIKYLSMRVSVSFDESGNAIWMNGVTQDVSESKIVEMKLQESIERYTSLKKYNHDAVLSLNLEGNIINTNVMAEKLTGYSIQQMVGRNIAAFIGADKLGHILSSSIDDTTAEQHINAFIHKAGHSVEVLTTIAPIIINQQNRGYYIIAKDITDQKRLMIAKEAAENTNKAKSEFLAMMSHEIRTPMNGVIGMTDLLLESTSLDAVQREYIQIISKSGSTLLSIINDILDFSKIESGRAELQEEPFNILECLNETLGILHPKAQEKNLTIHTLVRNSLPELVIGDSDRLKQILMNLVGNAIKFTEQGSIDVSIERLPDHDRHAVLQFKVKDTGIGIAKENISHLFEPFYRVDDFMTRKTEGTGLGLAISKKLVTLLGGDIRVEPTDGQGSLFAFTVHFPEVAQPSSIQKYEPEAEANRPETAQEALKILIAEDNKVNQFVLQKMLESQGHQTWIAENGREVIQMAADEHYDIIFMDVQMPVMNGLEATKLIRKTLPSEQRPFIIAVTANALKGDQEKCLAAGMDAYMSKPVKTSVIIELIKEARRQKIMP</sequence>
<dbReference type="FunFam" id="3.30.565.10:FF:000010">
    <property type="entry name" value="Sensor histidine kinase RcsC"/>
    <property type="match status" value="1"/>
</dbReference>
<dbReference type="PROSITE" id="PS50109">
    <property type="entry name" value="HIS_KIN"/>
    <property type="match status" value="1"/>
</dbReference>
<evidence type="ECO:0000256" key="4">
    <source>
        <dbReference type="ARBA" id="ARBA00022553"/>
    </source>
</evidence>
<dbReference type="InterPro" id="IPR005467">
    <property type="entry name" value="His_kinase_dom"/>
</dbReference>
<keyword evidence="8" id="KW-0067">ATP-binding</keyword>
<dbReference type="PROSITE" id="PS50113">
    <property type="entry name" value="PAC"/>
    <property type="match status" value="3"/>
</dbReference>
<protein>
    <recommendedName>
        <fullName evidence="12">Circadian input-output histidine kinase CikA</fullName>
        <ecNumber evidence="3">2.7.13.3</ecNumber>
    </recommendedName>
    <alternativeName>
        <fullName evidence="11">Sensory/regulatory protein RpfC</fullName>
    </alternativeName>
</protein>
<comment type="caution">
    <text evidence="18">The sequence shown here is derived from an EMBL/GenBank/DDBJ whole genome shotgun (WGS) entry which is preliminary data.</text>
</comment>
<dbReference type="InterPro" id="IPR035965">
    <property type="entry name" value="PAS-like_dom_sf"/>
</dbReference>
<evidence type="ECO:0000259" key="17">
    <source>
        <dbReference type="PROSITE" id="PS50113"/>
    </source>
</evidence>
<name>A0A916Z8I7_9BACL</name>
<dbReference type="InterPro" id="IPR003661">
    <property type="entry name" value="HisK_dim/P_dom"/>
</dbReference>
<dbReference type="InterPro" id="IPR036890">
    <property type="entry name" value="HATPase_C_sf"/>
</dbReference>
<evidence type="ECO:0000259" key="15">
    <source>
        <dbReference type="PROSITE" id="PS50110"/>
    </source>
</evidence>
<dbReference type="InterPro" id="IPR003594">
    <property type="entry name" value="HATPase_dom"/>
</dbReference>
<feature type="domain" description="Response regulatory" evidence="15">
    <location>
        <begin position="758"/>
        <end position="875"/>
    </location>
</feature>
<evidence type="ECO:0000256" key="1">
    <source>
        <dbReference type="ARBA" id="ARBA00000085"/>
    </source>
</evidence>
<evidence type="ECO:0000256" key="12">
    <source>
        <dbReference type="ARBA" id="ARBA00074306"/>
    </source>
</evidence>
<accession>A0A916Z8I7</accession>
<evidence type="ECO:0000313" key="18">
    <source>
        <dbReference type="EMBL" id="GGD80522.1"/>
    </source>
</evidence>
<evidence type="ECO:0000256" key="5">
    <source>
        <dbReference type="ARBA" id="ARBA00022679"/>
    </source>
</evidence>
<dbReference type="InterPro" id="IPR013655">
    <property type="entry name" value="PAS_fold_3"/>
</dbReference>
<dbReference type="InterPro" id="IPR004358">
    <property type="entry name" value="Sig_transdc_His_kin-like_C"/>
</dbReference>
<dbReference type="CDD" id="cd00082">
    <property type="entry name" value="HisKA"/>
    <property type="match status" value="1"/>
</dbReference>
<dbReference type="Proteomes" id="UP000612456">
    <property type="component" value="Unassembled WGS sequence"/>
</dbReference>
<comment type="subunit">
    <text evidence="10">At low DSF concentrations, interacts with RpfF.</text>
</comment>
<dbReference type="Gene3D" id="3.30.565.10">
    <property type="entry name" value="Histidine kinase-like ATPase, C-terminal domain"/>
    <property type="match status" value="1"/>
</dbReference>
<feature type="domain" description="PAC" evidence="17">
    <location>
        <begin position="82"/>
        <end position="135"/>
    </location>
</feature>
<dbReference type="PRINTS" id="PR00344">
    <property type="entry name" value="BCTRLSENSOR"/>
</dbReference>
<dbReference type="PANTHER" id="PTHR45339:SF6">
    <property type="entry name" value="SENSORY HISTIDINE PROTEIN KINASE"/>
    <property type="match status" value="1"/>
</dbReference>
<reference evidence="18" key="1">
    <citation type="journal article" date="2014" name="Int. J. Syst. Evol. Microbiol.">
        <title>Complete genome sequence of Corynebacterium casei LMG S-19264T (=DSM 44701T), isolated from a smear-ripened cheese.</title>
        <authorList>
            <consortium name="US DOE Joint Genome Institute (JGI-PGF)"/>
            <person name="Walter F."/>
            <person name="Albersmeier A."/>
            <person name="Kalinowski J."/>
            <person name="Ruckert C."/>
        </authorList>
    </citation>
    <scope>NUCLEOTIDE SEQUENCE</scope>
    <source>
        <strain evidence="18">CGMCC 1.15178</strain>
    </source>
</reference>
<dbReference type="Gene3D" id="3.30.450.20">
    <property type="entry name" value="PAS domain"/>
    <property type="match status" value="4"/>
</dbReference>
<evidence type="ECO:0000256" key="11">
    <source>
        <dbReference type="ARBA" id="ARBA00068150"/>
    </source>
</evidence>
<proteinExistence type="inferred from homology"/>
<dbReference type="SMART" id="SM00086">
    <property type="entry name" value="PAC"/>
    <property type="match status" value="4"/>
</dbReference>
<comment type="catalytic activity">
    <reaction evidence="1">
        <text>ATP + protein L-histidine = ADP + protein N-phospho-L-histidine.</text>
        <dbReference type="EC" id="2.7.13.3"/>
    </reaction>
</comment>
<evidence type="ECO:0000313" key="19">
    <source>
        <dbReference type="Proteomes" id="UP000612456"/>
    </source>
</evidence>
<dbReference type="CDD" id="cd17546">
    <property type="entry name" value="REC_hyHK_CKI1_RcsC-like"/>
    <property type="match status" value="1"/>
</dbReference>
<evidence type="ECO:0000256" key="7">
    <source>
        <dbReference type="ARBA" id="ARBA00022777"/>
    </source>
</evidence>
<dbReference type="InterPro" id="IPR011006">
    <property type="entry name" value="CheY-like_superfamily"/>
</dbReference>
<evidence type="ECO:0000259" key="16">
    <source>
        <dbReference type="PROSITE" id="PS50112"/>
    </source>
</evidence>
<dbReference type="Pfam" id="PF13426">
    <property type="entry name" value="PAS_9"/>
    <property type="match status" value="2"/>
</dbReference>
<keyword evidence="6" id="KW-0547">Nucleotide-binding</keyword>
<dbReference type="GO" id="GO:0000155">
    <property type="term" value="F:phosphorelay sensor kinase activity"/>
    <property type="evidence" value="ECO:0007669"/>
    <property type="project" value="InterPro"/>
</dbReference>
<evidence type="ECO:0000259" key="14">
    <source>
        <dbReference type="PROSITE" id="PS50109"/>
    </source>
</evidence>
<dbReference type="SMART" id="SM00387">
    <property type="entry name" value="HATPase_c"/>
    <property type="match status" value="1"/>
</dbReference>
<dbReference type="RefSeq" id="WP_188994819.1">
    <property type="nucleotide sequence ID" value="NZ_BMHP01000003.1"/>
</dbReference>
<dbReference type="PROSITE" id="PS50112">
    <property type="entry name" value="PAS"/>
    <property type="match status" value="2"/>
</dbReference>
<dbReference type="SMART" id="SM00448">
    <property type="entry name" value="REC"/>
    <property type="match status" value="1"/>
</dbReference>
<dbReference type="Pfam" id="PF02518">
    <property type="entry name" value="HATPase_c"/>
    <property type="match status" value="1"/>
</dbReference>
<dbReference type="CDD" id="cd16922">
    <property type="entry name" value="HATPase_EvgS-ArcB-TorS-like"/>
    <property type="match status" value="1"/>
</dbReference>
<dbReference type="PROSITE" id="PS50110">
    <property type="entry name" value="RESPONSE_REGULATORY"/>
    <property type="match status" value="1"/>
</dbReference>
<dbReference type="Gene3D" id="3.40.50.2300">
    <property type="match status" value="1"/>
</dbReference>
<feature type="domain" description="Histidine kinase" evidence="14">
    <location>
        <begin position="509"/>
        <end position="731"/>
    </location>
</feature>
<feature type="domain" description="PAS" evidence="16">
    <location>
        <begin position="374"/>
        <end position="445"/>
    </location>
</feature>
<keyword evidence="9" id="KW-0902">Two-component regulatory system</keyword>
<evidence type="ECO:0000256" key="13">
    <source>
        <dbReference type="PROSITE-ProRule" id="PRU00169"/>
    </source>
</evidence>
<keyword evidence="4 13" id="KW-0597">Phosphoprotein</keyword>
<dbReference type="Pfam" id="PF00512">
    <property type="entry name" value="HisKA"/>
    <property type="match status" value="1"/>
</dbReference>
<dbReference type="SUPFAM" id="SSF47384">
    <property type="entry name" value="Homodimeric domain of signal transducing histidine kinase"/>
    <property type="match status" value="1"/>
</dbReference>
<dbReference type="InterPro" id="IPR000014">
    <property type="entry name" value="PAS"/>
</dbReference>
<dbReference type="Pfam" id="PF08447">
    <property type="entry name" value="PAS_3"/>
    <property type="match status" value="2"/>
</dbReference>
<dbReference type="SMART" id="SM00091">
    <property type="entry name" value="PAS"/>
    <property type="match status" value="4"/>
</dbReference>
<dbReference type="PANTHER" id="PTHR45339">
    <property type="entry name" value="HYBRID SIGNAL TRANSDUCTION HISTIDINE KINASE J"/>
    <property type="match status" value="1"/>
</dbReference>
<evidence type="ECO:0000256" key="10">
    <source>
        <dbReference type="ARBA" id="ARBA00064003"/>
    </source>
</evidence>
<dbReference type="SUPFAM" id="SSF55785">
    <property type="entry name" value="PYP-like sensor domain (PAS domain)"/>
    <property type="match status" value="4"/>
</dbReference>
<keyword evidence="7 18" id="KW-0418">Kinase</keyword>
<feature type="modified residue" description="4-aspartylphosphate" evidence="13">
    <location>
        <position position="807"/>
    </location>
</feature>
<gene>
    <name evidence="18" type="ORF">GCM10010911_43280</name>
</gene>
<dbReference type="AlphaFoldDB" id="A0A916Z8I7"/>
<dbReference type="CDD" id="cd00130">
    <property type="entry name" value="PAS"/>
    <property type="match status" value="3"/>
</dbReference>
<evidence type="ECO:0000256" key="2">
    <source>
        <dbReference type="ARBA" id="ARBA00006402"/>
    </source>
</evidence>
<dbReference type="Pfam" id="PF00072">
    <property type="entry name" value="Response_reg"/>
    <property type="match status" value="1"/>
</dbReference>
<dbReference type="Gene3D" id="2.10.70.100">
    <property type="match status" value="1"/>
</dbReference>
<keyword evidence="5" id="KW-0808">Transferase</keyword>